<dbReference type="AlphaFoldDB" id="A0A2Z5UWW2"/>
<gene>
    <name evidence="10 11" type="primary">plsY</name>
    <name evidence="11" type="ORF">RVIR1_10640</name>
</gene>
<dbReference type="OrthoDB" id="9777124at2"/>
<dbReference type="HAMAP" id="MF_01043">
    <property type="entry name" value="PlsY"/>
    <property type="match status" value="1"/>
</dbReference>
<keyword evidence="2 10" id="KW-0444">Lipid biosynthesis</keyword>
<keyword evidence="1 10" id="KW-1003">Cell membrane</keyword>
<dbReference type="UniPathway" id="UPA00085"/>
<dbReference type="KEGG" id="rvi:RVIR1_10640"/>
<dbReference type="GO" id="GO:0008654">
    <property type="term" value="P:phospholipid biosynthetic process"/>
    <property type="evidence" value="ECO:0007669"/>
    <property type="project" value="UniProtKB-UniRule"/>
</dbReference>
<dbReference type="EMBL" id="AP018005">
    <property type="protein sequence ID" value="BBB15533.1"/>
    <property type="molecule type" value="Genomic_DNA"/>
</dbReference>
<protein>
    <recommendedName>
        <fullName evidence="10">Glycerol-3-phosphate acyltransferase</fullName>
    </recommendedName>
    <alternativeName>
        <fullName evidence="10">Acyl-PO4 G3P acyltransferase</fullName>
    </alternativeName>
    <alternativeName>
        <fullName evidence="10">Acyl-phosphate--glycerol-3-phosphate acyltransferase</fullName>
    </alternativeName>
    <alternativeName>
        <fullName evidence="10">G3P acyltransferase</fullName>
        <shortName evidence="10">GPAT</shortName>
        <ecNumber evidence="10">2.3.1.275</ecNumber>
    </alternativeName>
    <alternativeName>
        <fullName evidence="10">Lysophosphatidic acid synthase</fullName>
        <shortName evidence="10">LPA synthase</shortName>
    </alternativeName>
</protein>
<keyword evidence="4 10" id="KW-0812">Transmembrane</keyword>
<accession>A0A2Z5UWW2</accession>
<evidence type="ECO:0000313" key="11">
    <source>
        <dbReference type="EMBL" id="BBB15533.1"/>
    </source>
</evidence>
<dbReference type="Pfam" id="PF02660">
    <property type="entry name" value="G3P_acyltransf"/>
    <property type="match status" value="1"/>
</dbReference>
<comment type="subunit">
    <text evidence="10">Probably interacts with PlsX.</text>
</comment>
<feature type="transmembrane region" description="Helical" evidence="10">
    <location>
        <begin position="75"/>
        <end position="95"/>
    </location>
</feature>
<keyword evidence="9 10" id="KW-1208">Phospholipid metabolism</keyword>
<dbReference type="InterPro" id="IPR003811">
    <property type="entry name" value="G3P_acylTferase_PlsY"/>
</dbReference>
<keyword evidence="12" id="KW-1185">Reference proteome</keyword>
<comment type="caution">
    <text evidence="10">Lacks conserved residue(s) required for the propagation of feature annotation.</text>
</comment>
<keyword evidence="6 10" id="KW-0443">Lipid metabolism</keyword>
<evidence type="ECO:0000256" key="2">
    <source>
        <dbReference type="ARBA" id="ARBA00022516"/>
    </source>
</evidence>
<keyword evidence="7 10" id="KW-0472">Membrane</keyword>
<dbReference type="PANTHER" id="PTHR30309:SF0">
    <property type="entry name" value="GLYCEROL-3-PHOSPHATE ACYLTRANSFERASE-RELATED"/>
    <property type="match status" value="1"/>
</dbReference>
<evidence type="ECO:0000256" key="5">
    <source>
        <dbReference type="ARBA" id="ARBA00022989"/>
    </source>
</evidence>
<dbReference type="GO" id="GO:0043772">
    <property type="term" value="F:acyl-phosphate glycerol-3-phosphate acyltransferase activity"/>
    <property type="evidence" value="ECO:0007669"/>
    <property type="project" value="UniProtKB-UniRule"/>
</dbReference>
<dbReference type="GO" id="GO:0005886">
    <property type="term" value="C:plasma membrane"/>
    <property type="evidence" value="ECO:0007669"/>
    <property type="project" value="UniProtKB-SubCell"/>
</dbReference>
<sequence length="198" mass="21560">MLLPLIFCLLAYLMGALSSAIIVCKCAGLPDPRTQGSGNPGASNVLRMGGKGLASIVFLVDMFKGWLPVIIASYLGLALPVLAWIAFFAFLGHLFPVFFNFRGGKGVATALGGLLSLAWPLGLFALLVWLIVLFLFRIISLASISAALFTFFYTLYLLPSSAYFPILLMCVLLVLRHHANIRRLLAGKEPKLNLMKKK</sequence>
<evidence type="ECO:0000256" key="8">
    <source>
        <dbReference type="ARBA" id="ARBA00023209"/>
    </source>
</evidence>
<evidence type="ECO:0000256" key="7">
    <source>
        <dbReference type="ARBA" id="ARBA00023136"/>
    </source>
</evidence>
<dbReference type="Proteomes" id="UP000282483">
    <property type="component" value="Chromosome"/>
</dbReference>
<keyword evidence="3 10" id="KW-0808">Transferase</keyword>
<evidence type="ECO:0000313" key="12">
    <source>
        <dbReference type="Proteomes" id="UP000282483"/>
    </source>
</evidence>
<reference evidence="11 12" key="1">
    <citation type="submission" date="2017-03" db="EMBL/GenBank/DDBJ databases">
        <title>The genome sequence of Candidatus Rickettsiella viridis.</title>
        <authorList>
            <person name="Nikoh N."/>
            <person name="Tsuchida T."/>
            <person name="Yamaguchi K."/>
            <person name="Maeda T."/>
            <person name="Shigenobu S."/>
            <person name="Fukatsu T."/>
        </authorList>
    </citation>
    <scope>NUCLEOTIDE SEQUENCE [LARGE SCALE GENOMIC DNA]</scope>
    <source>
        <strain evidence="11 12">Ap-RA04</strain>
    </source>
</reference>
<feature type="transmembrane region" description="Helical" evidence="10">
    <location>
        <begin position="107"/>
        <end position="131"/>
    </location>
</feature>
<feature type="transmembrane region" description="Helical" evidence="10">
    <location>
        <begin position="162"/>
        <end position="179"/>
    </location>
</feature>
<evidence type="ECO:0000256" key="4">
    <source>
        <dbReference type="ARBA" id="ARBA00022692"/>
    </source>
</evidence>
<evidence type="ECO:0000256" key="9">
    <source>
        <dbReference type="ARBA" id="ARBA00023264"/>
    </source>
</evidence>
<comment type="pathway">
    <text evidence="10">Lipid metabolism; phospholipid metabolism.</text>
</comment>
<organism evidence="11 12">
    <name type="scientific">Candidatus Rickettsiella viridis</name>
    <dbReference type="NCBI Taxonomy" id="676208"/>
    <lineage>
        <taxon>Bacteria</taxon>
        <taxon>Pseudomonadati</taxon>
        <taxon>Pseudomonadota</taxon>
        <taxon>Gammaproteobacteria</taxon>
        <taxon>Legionellales</taxon>
        <taxon>Coxiellaceae</taxon>
        <taxon>Rickettsiella</taxon>
    </lineage>
</organism>
<dbReference type="RefSeq" id="WP_126322992.1">
    <property type="nucleotide sequence ID" value="NZ_AP018005.1"/>
</dbReference>
<keyword evidence="11" id="KW-0012">Acyltransferase</keyword>
<comment type="function">
    <text evidence="10">Catalyzes the transfer of an acyl group from acyl-phosphate (acyl-PO(4)) to glycerol-3-phosphate (G3P) to form lysophosphatidic acid (LPA). This enzyme utilizes acyl-phosphate as fatty acyl donor, but not acyl-CoA or acyl-ACP.</text>
</comment>
<comment type="similarity">
    <text evidence="10">Belongs to the PlsY family.</text>
</comment>
<keyword evidence="8 10" id="KW-0594">Phospholipid biosynthesis</keyword>
<proteinExistence type="inferred from homology"/>
<evidence type="ECO:0000256" key="10">
    <source>
        <dbReference type="HAMAP-Rule" id="MF_01043"/>
    </source>
</evidence>
<evidence type="ECO:0000256" key="3">
    <source>
        <dbReference type="ARBA" id="ARBA00022679"/>
    </source>
</evidence>
<dbReference type="NCBIfam" id="TIGR00023">
    <property type="entry name" value="glycerol-3-phosphate 1-O-acyltransferase PlsY"/>
    <property type="match status" value="1"/>
</dbReference>
<comment type="catalytic activity">
    <reaction evidence="10">
        <text>an acyl phosphate + sn-glycerol 3-phosphate = a 1-acyl-sn-glycero-3-phosphate + phosphate</text>
        <dbReference type="Rhea" id="RHEA:34075"/>
        <dbReference type="ChEBI" id="CHEBI:43474"/>
        <dbReference type="ChEBI" id="CHEBI:57597"/>
        <dbReference type="ChEBI" id="CHEBI:57970"/>
        <dbReference type="ChEBI" id="CHEBI:59918"/>
        <dbReference type="EC" id="2.3.1.275"/>
    </reaction>
</comment>
<dbReference type="EC" id="2.3.1.275" evidence="10"/>
<evidence type="ECO:0000256" key="1">
    <source>
        <dbReference type="ARBA" id="ARBA00022475"/>
    </source>
</evidence>
<keyword evidence="5 10" id="KW-1133">Transmembrane helix</keyword>
<dbReference type="SMART" id="SM01207">
    <property type="entry name" value="G3P_acyltransf"/>
    <property type="match status" value="1"/>
</dbReference>
<dbReference type="PANTHER" id="PTHR30309">
    <property type="entry name" value="INNER MEMBRANE PROTEIN YGIH"/>
    <property type="match status" value="1"/>
</dbReference>
<evidence type="ECO:0000256" key="6">
    <source>
        <dbReference type="ARBA" id="ARBA00023098"/>
    </source>
</evidence>
<comment type="subcellular location">
    <subcellularLocation>
        <location evidence="10">Cell membrane</location>
        <topology evidence="10">Multi-pass membrane protein</topology>
    </subcellularLocation>
</comment>
<name>A0A2Z5UWW2_9COXI</name>